<dbReference type="Gene3D" id="3.90.1100.10">
    <property type="match status" value="1"/>
</dbReference>
<accession>I0YJ34</accession>
<dbReference type="SUPFAM" id="SSF64484">
    <property type="entry name" value="beta and beta-prime subunits of DNA dependent RNA-polymerase"/>
    <property type="match status" value="1"/>
</dbReference>
<dbReference type="GeneID" id="17036314"/>
<dbReference type="Gene3D" id="3.90.1800.10">
    <property type="entry name" value="RNA polymerase alpha subunit dimerisation domain"/>
    <property type="match status" value="1"/>
</dbReference>
<dbReference type="Pfam" id="PF04560">
    <property type="entry name" value="RNA_pol_Rpb2_7"/>
    <property type="match status" value="1"/>
</dbReference>
<keyword evidence="12" id="KW-0539">Nucleus</keyword>
<dbReference type="CDD" id="cd00653">
    <property type="entry name" value="RNA_pol_B_RPB2"/>
    <property type="match status" value="1"/>
</dbReference>
<evidence type="ECO:0000313" key="21">
    <source>
        <dbReference type="Proteomes" id="UP000007264"/>
    </source>
</evidence>
<dbReference type="PROSITE" id="PS01166">
    <property type="entry name" value="RNA_POL_BETA"/>
    <property type="match status" value="1"/>
</dbReference>
<evidence type="ECO:0000256" key="13">
    <source>
        <dbReference type="ARBA" id="ARBA00026088"/>
    </source>
</evidence>
<dbReference type="GO" id="GO:0008270">
    <property type="term" value="F:zinc ion binding"/>
    <property type="evidence" value="ECO:0007669"/>
    <property type="project" value="UniProtKB-KW"/>
</dbReference>
<dbReference type="InterPro" id="IPR009674">
    <property type="entry name" value="Rpa2_dom_4"/>
</dbReference>
<dbReference type="GO" id="GO:0009536">
    <property type="term" value="C:plastid"/>
    <property type="evidence" value="ECO:0007669"/>
    <property type="project" value="UniProtKB-SubCell"/>
</dbReference>
<comment type="function">
    <text evidence="1 15">DNA-dependent RNA polymerase catalyzes the transcription of DNA into RNA using the four ribonucleoside triphosphates as substrates.</text>
</comment>
<dbReference type="Pfam" id="PF06883">
    <property type="entry name" value="RNA_pol_Rpa2_4"/>
    <property type="match status" value="1"/>
</dbReference>
<dbReference type="InterPro" id="IPR007121">
    <property type="entry name" value="RNA_pol_bsu_CS"/>
</dbReference>
<evidence type="ECO:0000256" key="1">
    <source>
        <dbReference type="ARBA" id="ARBA00004026"/>
    </source>
</evidence>
<dbReference type="GO" id="GO:0032549">
    <property type="term" value="F:ribonucleoside binding"/>
    <property type="evidence" value="ECO:0007669"/>
    <property type="project" value="InterPro"/>
</dbReference>
<dbReference type="PANTHER" id="PTHR20856">
    <property type="entry name" value="DNA-DIRECTED RNA POLYMERASE I SUBUNIT 2"/>
    <property type="match status" value="1"/>
</dbReference>
<dbReference type="AlphaFoldDB" id="I0YJ34"/>
<dbReference type="Pfam" id="PF00562">
    <property type="entry name" value="RNA_pol_Rpb2_6"/>
    <property type="match status" value="1"/>
</dbReference>
<comment type="catalytic activity">
    <reaction evidence="15">
        <text>RNA(n) + a ribonucleoside 5'-triphosphate = RNA(n+1) + diphosphate</text>
        <dbReference type="Rhea" id="RHEA:21248"/>
        <dbReference type="Rhea" id="RHEA-COMP:14527"/>
        <dbReference type="Rhea" id="RHEA-COMP:17342"/>
        <dbReference type="ChEBI" id="CHEBI:33019"/>
        <dbReference type="ChEBI" id="CHEBI:61557"/>
        <dbReference type="ChEBI" id="CHEBI:140395"/>
        <dbReference type="EC" id="2.7.7.6"/>
    </reaction>
</comment>
<dbReference type="InterPro" id="IPR007641">
    <property type="entry name" value="RNA_pol_Rpb2_7"/>
</dbReference>
<keyword evidence="7 15" id="KW-0548">Nucleotidyltransferase</keyword>
<dbReference type="GO" id="GO:0003677">
    <property type="term" value="F:DNA binding"/>
    <property type="evidence" value="ECO:0007669"/>
    <property type="project" value="InterPro"/>
</dbReference>
<evidence type="ECO:0000256" key="11">
    <source>
        <dbReference type="ARBA" id="ARBA00023163"/>
    </source>
</evidence>
<evidence type="ECO:0000256" key="4">
    <source>
        <dbReference type="ARBA" id="ARBA00006835"/>
    </source>
</evidence>
<feature type="domain" description="RNA polymerase Rpb2" evidence="17">
    <location>
        <begin position="581"/>
        <end position="690"/>
    </location>
</feature>
<gene>
    <name evidence="20" type="ORF">COCSUDRAFT_20699</name>
</gene>
<evidence type="ECO:0000256" key="3">
    <source>
        <dbReference type="ARBA" id="ARBA00004474"/>
    </source>
</evidence>
<dbReference type="InterPro" id="IPR007645">
    <property type="entry name" value="RNA_pol_Rpb2_3"/>
</dbReference>
<dbReference type="RefSeq" id="XP_005642947.1">
    <property type="nucleotide sequence ID" value="XM_005642890.1"/>
</dbReference>
<feature type="domain" description="DNA-directed RNA polymerase subunit 2 hybrid-binding" evidence="16">
    <location>
        <begin position="240"/>
        <end position="578"/>
    </location>
</feature>
<reference evidence="20 21" key="1">
    <citation type="journal article" date="2012" name="Genome Biol.">
        <title>The genome of the polar eukaryotic microalga coccomyxa subellipsoidea reveals traits of cold adaptation.</title>
        <authorList>
            <person name="Blanc G."/>
            <person name="Agarkova I."/>
            <person name="Grimwood J."/>
            <person name="Kuo A."/>
            <person name="Brueggeman A."/>
            <person name="Dunigan D."/>
            <person name="Gurnon J."/>
            <person name="Ladunga I."/>
            <person name="Lindquist E."/>
            <person name="Lucas S."/>
            <person name="Pangilinan J."/>
            <person name="Proschold T."/>
            <person name="Salamov A."/>
            <person name="Schmutz J."/>
            <person name="Weeks D."/>
            <person name="Yamada T."/>
            <person name="Claverie J.M."/>
            <person name="Grigoriev I."/>
            <person name="Van Etten J."/>
            <person name="Lomsadze A."/>
            <person name="Borodovsky M."/>
        </authorList>
    </citation>
    <scope>NUCLEOTIDE SEQUENCE [LARGE SCALE GENOMIC DNA]</scope>
    <source>
        <strain evidence="20 21">C-169</strain>
    </source>
</reference>
<evidence type="ECO:0000313" key="20">
    <source>
        <dbReference type="EMBL" id="EIE18403.1"/>
    </source>
</evidence>
<comment type="subcellular location">
    <subcellularLocation>
        <location evidence="2">Nucleus</location>
    </subcellularLocation>
    <subcellularLocation>
        <location evidence="3">Plastid</location>
    </subcellularLocation>
</comment>
<keyword evidence="9" id="KW-0863">Zinc-finger</keyword>
<feature type="non-terminal residue" evidence="20">
    <location>
        <position position="1"/>
    </location>
</feature>
<evidence type="ECO:0000256" key="5">
    <source>
        <dbReference type="ARBA" id="ARBA00022478"/>
    </source>
</evidence>
<feature type="domain" description="DNA-directed RNA polymerase I subunit RPA2" evidence="19">
    <location>
        <begin position="149"/>
        <end position="183"/>
    </location>
</feature>
<comment type="caution">
    <text evidence="20">The sequence shown here is derived from an EMBL/GenBank/DDBJ whole genome shotgun (WGS) entry which is preliminary data.</text>
</comment>
<evidence type="ECO:0000256" key="8">
    <source>
        <dbReference type="ARBA" id="ARBA00022723"/>
    </source>
</evidence>
<proteinExistence type="inferred from homology"/>
<organism evidence="20 21">
    <name type="scientific">Coccomyxa subellipsoidea (strain C-169)</name>
    <name type="common">Green microalga</name>
    <dbReference type="NCBI Taxonomy" id="574566"/>
    <lineage>
        <taxon>Eukaryota</taxon>
        <taxon>Viridiplantae</taxon>
        <taxon>Chlorophyta</taxon>
        <taxon>core chlorophytes</taxon>
        <taxon>Trebouxiophyceae</taxon>
        <taxon>Trebouxiophyceae incertae sedis</taxon>
        <taxon>Coccomyxaceae</taxon>
        <taxon>Coccomyxa</taxon>
        <taxon>Coccomyxa subellipsoidea</taxon>
    </lineage>
</organism>
<dbReference type="GO" id="GO:0005634">
    <property type="term" value="C:nucleus"/>
    <property type="evidence" value="ECO:0007669"/>
    <property type="project" value="UniProtKB-SubCell"/>
</dbReference>
<keyword evidence="6 15" id="KW-0808">Transferase</keyword>
<dbReference type="InterPro" id="IPR037033">
    <property type="entry name" value="DNA-dir_RNAP_su2_hyb_sf"/>
</dbReference>
<dbReference type="GO" id="GO:0006351">
    <property type="term" value="P:DNA-templated transcription"/>
    <property type="evidence" value="ECO:0007669"/>
    <property type="project" value="InterPro"/>
</dbReference>
<evidence type="ECO:0000259" key="19">
    <source>
        <dbReference type="Pfam" id="PF06883"/>
    </source>
</evidence>
<dbReference type="STRING" id="574566.I0YJ34"/>
<dbReference type="Gene3D" id="2.40.270.10">
    <property type="entry name" value="DNA-directed RNA polymerase, subunit 2, domain 6"/>
    <property type="match status" value="1"/>
</dbReference>
<dbReference type="GO" id="GO:0003899">
    <property type="term" value="F:DNA-directed RNA polymerase activity"/>
    <property type="evidence" value="ECO:0007669"/>
    <property type="project" value="UniProtKB-EC"/>
</dbReference>
<name>I0YJ34_COCSC</name>
<keyword evidence="21" id="KW-1185">Reference proteome</keyword>
<dbReference type="Gene3D" id="2.40.50.150">
    <property type="match status" value="1"/>
</dbReference>
<dbReference type="InterPro" id="IPR007120">
    <property type="entry name" value="DNA-dir_RNAP_su2_dom"/>
</dbReference>
<evidence type="ECO:0000256" key="7">
    <source>
        <dbReference type="ARBA" id="ARBA00022695"/>
    </source>
</evidence>
<dbReference type="EMBL" id="AGSI01000024">
    <property type="protein sequence ID" value="EIE18403.1"/>
    <property type="molecule type" value="Genomic_DNA"/>
</dbReference>
<keyword evidence="10" id="KW-0862">Zinc</keyword>
<keyword evidence="5 15" id="KW-0240">DNA-directed RNA polymerase</keyword>
<evidence type="ECO:0000256" key="2">
    <source>
        <dbReference type="ARBA" id="ARBA00004123"/>
    </source>
</evidence>
<dbReference type="Gene3D" id="3.90.1070.20">
    <property type="match status" value="1"/>
</dbReference>
<evidence type="ECO:0000259" key="18">
    <source>
        <dbReference type="Pfam" id="PF04565"/>
    </source>
</evidence>
<evidence type="ECO:0000256" key="15">
    <source>
        <dbReference type="RuleBase" id="RU363031"/>
    </source>
</evidence>
<dbReference type="Pfam" id="PF04565">
    <property type="entry name" value="RNA_pol_Rpb2_3"/>
    <property type="match status" value="1"/>
</dbReference>
<dbReference type="InterPro" id="IPR015712">
    <property type="entry name" value="DNA-dir_RNA_pol_su2"/>
</dbReference>
<evidence type="ECO:0000256" key="10">
    <source>
        <dbReference type="ARBA" id="ARBA00022833"/>
    </source>
</evidence>
<dbReference type="OrthoDB" id="10248617at2759"/>
<evidence type="ECO:0000259" key="16">
    <source>
        <dbReference type="Pfam" id="PF00562"/>
    </source>
</evidence>
<dbReference type="InterPro" id="IPR014724">
    <property type="entry name" value="RNA_pol_RPB2_OB-fold"/>
</dbReference>
<dbReference type="KEGG" id="csl:COCSUDRAFT_20699"/>
<dbReference type="eggNOG" id="KOG0216">
    <property type="taxonomic scope" value="Eukaryota"/>
</dbReference>
<dbReference type="GO" id="GO:0000428">
    <property type="term" value="C:DNA-directed RNA polymerase complex"/>
    <property type="evidence" value="ECO:0007669"/>
    <property type="project" value="UniProtKB-KW"/>
</dbReference>
<keyword evidence="8" id="KW-0479">Metal-binding</keyword>
<comment type="subunit">
    <text evidence="13">In plastids the minimal PEP RNA polymerase catalytic core is composed of four subunits: alpha, beta, beta', and beta''. When a (nuclear-encoded) sigma factor is associated with the core the holoenzyme is formed, which can initiate transcription.</text>
</comment>
<evidence type="ECO:0000256" key="6">
    <source>
        <dbReference type="ARBA" id="ARBA00022679"/>
    </source>
</evidence>
<dbReference type="EC" id="2.7.7.6" evidence="15"/>
<evidence type="ECO:0000256" key="9">
    <source>
        <dbReference type="ARBA" id="ARBA00022771"/>
    </source>
</evidence>
<protein>
    <recommendedName>
        <fullName evidence="15">DNA-directed RNA polymerase subunit beta</fullName>
        <ecNumber evidence="15">2.7.7.6</ecNumber>
    </recommendedName>
</protein>
<evidence type="ECO:0000259" key="17">
    <source>
        <dbReference type="Pfam" id="PF04560"/>
    </source>
</evidence>
<feature type="domain" description="RNA polymerase Rpb2" evidence="18">
    <location>
        <begin position="30"/>
        <end position="95"/>
    </location>
</feature>
<evidence type="ECO:0000256" key="12">
    <source>
        <dbReference type="ARBA" id="ARBA00023242"/>
    </source>
</evidence>
<dbReference type="Proteomes" id="UP000007264">
    <property type="component" value="Unassembled WGS sequence"/>
</dbReference>
<dbReference type="FunFam" id="3.90.1800.10:FF:000004">
    <property type="entry name" value="DNA-directed RNA polymerase subunit beta"/>
    <property type="match status" value="1"/>
</dbReference>
<sequence>VWSQVEYLLNTGNLVSNSTLDLSQATGFTVVAEKLNFFRYLSHFRAIHRGAYFAQLRTTTVRKLLPESWGFLCPVHTPDGAPCGLLSHLTATCRVVAAPPENPEDVQQAIITVAASLGMVPAAPALAPPALPQYMGVHLDGRAIGFGAETLVPADLEVALVPYEAGGPYPGLYLFSGPARMIRPVLQLPGGCPELIGTLEQINMHISSKFMHTPKFSFQLVMDHLHAQRSFTCTSGDFSSSAQSVRHRTDAKLYRLQTPQTPIARTQRYDEYHMDEFPSGTNMIVAVLAYTGYDMEDAMILNKSAVDRGLAHGTLFKTEGLDLRDDKGKAMVRLSPLAQVRSQGVQKNEERIDVDGLPHVGTVVYPGQAYYSKVDRATGKAKTGNMKGEEVAVVDQVTIVGTADPNLQRANILMRINRNPVVGDKFSSRHGQKGVLSQLWPDINMPFVAGTGMRPDLIINPHAFPSRMTIGMLMESLVSKAGALQGKFVNGSPFQDSDGVGSTQELVKTASDALEGAGFSRLGGETLISGVTGEEFAADIYIGPVYYQRLRHMVSDKFQVRSTGPVNALTHQPIKGRKFGGGIRFGEMERDALLAHGAAYLLHDRLHTSSDYAVMDACASCGSILTPLLRPAQTTNVGAHLLASQGVPKKIGQVVCRACETGRAMTRVALPYVLKYLVTELAAMNIKCTFSITQ</sequence>
<evidence type="ECO:0000256" key="14">
    <source>
        <dbReference type="RuleBase" id="RU000434"/>
    </source>
</evidence>
<comment type="similarity">
    <text evidence="4 14">Belongs to the RNA polymerase beta chain family.</text>
</comment>
<keyword evidence="11 15" id="KW-0804">Transcription</keyword>